<dbReference type="EMBL" id="SJCY01000004">
    <property type="protein sequence ID" value="TDG36546.1"/>
    <property type="molecule type" value="Genomic_DNA"/>
</dbReference>
<dbReference type="AlphaFoldDB" id="A0A4R5MM14"/>
<keyword evidence="2" id="KW-1185">Reference proteome</keyword>
<comment type="caution">
    <text evidence="1">The sequence shown here is derived from an EMBL/GenBank/DDBJ whole genome shotgun (WGS) entry which is preliminary data.</text>
</comment>
<name>A0A4R5MM14_9SPHI</name>
<dbReference type="RefSeq" id="WP_133262275.1">
    <property type="nucleotide sequence ID" value="NZ_SJCY01000004.1"/>
</dbReference>
<sequence length="383" mass="43311">MVPDLNFYTNLPENKITLSKLLLKDYLFQKIPSNWHVIITDVKNSTDAVLSGKHEDVNFVATGSIVAVLNIAFAKQISIPFFFGGDGATFIIPPEIYDEVMNALYLYRQNTFQKFQLELRTGAVAVAEIYANNQALKVCKFTSSKSFSIPIILGEGLSYAEKIIKGPDYIFNEQVKVNNDLDLSGMQCRWDKIDPPQNSEEIVTIIAIARNGSDQARVFSKIISLIDKIYGEPEARQPISVEKLIFKTSFHNMRREMTAKFDNINFFQILKEWIINLYGKIYLRTENGQNYLTRLVEMSDTLVIDGKINTVITGIKIQREKLISALDELEKEQEIYYGVHISGQSVMSCYIRDLADDHIHFVDGGEGGYTQAACVLKKKIASG</sequence>
<dbReference type="Proteomes" id="UP000295668">
    <property type="component" value="Unassembled WGS sequence"/>
</dbReference>
<evidence type="ECO:0000313" key="2">
    <source>
        <dbReference type="Proteomes" id="UP000295668"/>
    </source>
</evidence>
<dbReference type="Pfam" id="PF11294">
    <property type="entry name" value="DUF3095"/>
    <property type="match status" value="1"/>
</dbReference>
<accession>A0A4R5MM14</accession>
<proteinExistence type="predicted"/>
<gene>
    <name evidence="1" type="ORF">EZJ43_08495</name>
</gene>
<reference evidence="1 2" key="1">
    <citation type="submission" date="2019-02" db="EMBL/GenBank/DDBJ databases">
        <title>Pedobacter sp. nov., a novel speices isolated from soil of pinguins habitat in Antarcitica.</title>
        <authorList>
            <person name="He R.-H."/>
        </authorList>
    </citation>
    <scope>NUCLEOTIDE SEQUENCE [LARGE SCALE GENOMIC DNA]</scope>
    <source>
        <strain evidence="1 2">E01020</strain>
    </source>
</reference>
<protein>
    <submittedName>
        <fullName evidence="1">DUF3095 domain-containing protein</fullName>
    </submittedName>
</protein>
<evidence type="ECO:0000313" key="1">
    <source>
        <dbReference type="EMBL" id="TDG36546.1"/>
    </source>
</evidence>
<dbReference type="InterPro" id="IPR021445">
    <property type="entry name" value="DUF3095"/>
</dbReference>
<dbReference type="OrthoDB" id="5342145at2"/>
<organism evidence="1 2">
    <name type="scientific">Pedobacter changchengzhani</name>
    <dbReference type="NCBI Taxonomy" id="2529274"/>
    <lineage>
        <taxon>Bacteria</taxon>
        <taxon>Pseudomonadati</taxon>
        <taxon>Bacteroidota</taxon>
        <taxon>Sphingobacteriia</taxon>
        <taxon>Sphingobacteriales</taxon>
        <taxon>Sphingobacteriaceae</taxon>
        <taxon>Pedobacter</taxon>
    </lineage>
</organism>